<dbReference type="Proteomes" id="UP000789405">
    <property type="component" value="Unassembled WGS sequence"/>
</dbReference>
<accession>A0A9N8VXM7</accession>
<evidence type="ECO:0000256" key="1">
    <source>
        <dbReference type="SAM" id="MobiDB-lite"/>
    </source>
</evidence>
<comment type="caution">
    <text evidence="2">The sequence shown here is derived from an EMBL/GenBank/DDBJ whole genome shotgun (WGS) entry which is preliminary data.</text>
</comment>
<name>A0A9N8VXM7_9GLOM</name>
<organism evidence="2 3">
    <name type="scientific">Dentiscutata erythropus</name>
    <dbReference type="NCBI Taxonomy" id="1348616"/>
    <lineage>
        <taxon>Eukaryota</taxon>
        <taxon>Fungi</taxon>
        <taxon>Fungi incertae sedis</taxon>
        <taxon>Mucoromycota</taxon>
        <taxon>Glomeromycotina</taxon>
        <taxon>Glomeromycetes</taxon>
        <taxon>Diversisporales</taxon>
        <taxon>Gigasporaceae</taxon>
        <taxon>Dentiscutata</taxon>
    </lineage>
</organism>
<evidence type="ECO:0000313" key="3">
    <source>
        <dbReference type="Proteomes" id="UP000789405"/>
    </source>
</evidence>
<protein>
    <submittedName>
        <fullName evidence="2">6069_t:CDS:1</fullName>
    </submittedName>
</protein>
<reference evidence="2" key="1">
    <citation type="submission" date="2021-06" db="EMBL/GenBank/DDBJ databases">
        <authorList>
            <person name="Kallberg Y."/>
            <person name="Tangrot J."/>
            <person name="Rosling A."/>
        </authorList>
    </citation>
    <scope>NUCLEOTIDE SEQUENCE</scope>
    <source>
        <strain evidence="2">MA453B</strain>
    </source>
</reference>
<dbReference type="AlphaFoldDB" id="A0A9N8VXM7"/>
<gene>
    <name evidence="2" type="ORF">DERYTH_LOCUS1181</name>
</gene>
<keyword evidence="3" id="KW-1185">Reference proteome</keyword>
<feature type="compositionally biased region" description="Polar residues" evidence="1">
    <location>
        <begin position="73"/>
        <end position="85"/>
    </location>
</feature>
<feature type="region of interest" description="Disordered" evidence="1">
    <location>
        <begin position="64"/>
        <end position="85"/>
    </location>
</feature>
<dbReference type="EMBL" id="CAJVPY010000311">
    <property type="protein sequence ID" value="CAG8464881.1"/>
    <property type="molecule type" value="Genomic_DNA"/>
</dbReference>
<sequence>MDQEDIIASSGSPSVYFEQQLSVTRISKTEVTNVTNVTSNYSSFCSEIQDDFLVATSEPLSQDAFEDMPEPLSQDTLEPLSQDTPNGLRSALIELDQNINISQIEMQVSNASINS</sequence>
<evidence type="ECO:0000313" key="2">
    <source>
        <dbReference type="EMBL" id="CAG8464881.1"/>
    </source>
</evidence>
<proteinExistence type="predicted"/>
<dbReference type="OrthoDB" id="10434178at2759"/>